<gene>
    <name evidence="6" type="ORF">BU26DRAFT_424222</name>
</gene>
<feature type="compositionally biased region" description="Basic residues" evidence="4">
    <location>
        <begin position="493"/>
        <end position="502"/>
    </location>
</feature>
<protein>
    <recommendedName>
        <fullName evidence="5">MYND-type domain-containing protein</fullName>
    </recommendedName>
</protein>
<dbReference type="GeneID" id="54576886"/>
<feature type="region of interest" description="Disordered" evidence="4">
    <location>
        <begin position="481"/>
        <end position="507"/>
    </location>
</feature>
<feature type="domain" description="MYND-type" evidence="5">
    <location>
        <begin position="87"/>
        <end position="123"/>
    </location>
</feature>
<organism evidence="6 7">
    <name type="scientific">Trematosphaeria pertusa</name>
    <dbReference type="NCBI Taxonomy" id="390896"/>
    <lineage>
        <taxon>Eukaryota</taxon>
        <taxon>Fungi</taxon>
        <taxon>Dikarya</taxon>
        <taxon>Ascomycota</taxon>
        <taxon>Pezizomycotina</taxon>
        <taxon>Dothideomycetes</taxon>
        <taxon>Pleosporomycetidae</taxon>
        <taxon>Pleosporales</taxon>
        <taxon>Massarineae</taxon>
        <taxon>Trematosphaeriaceae</taxon>
        <taxon>Trematosphaeria</taxon>
    </lineage>
</organism>
<proteinExistence type="predicted"/>
<dbReference type="GO" id="GO:0008270">
    <property type="term" value="F:zinc ion binding"/>
    <property type="evidence" value="ECO:0007669"/>
    <property type="project" value="UniProtKB-KW"/>
</dbReference>
<dbReference type="Gene3D" id="6.10.140.2220">
    <property type="match status" value="1"/>
</dbReference>
<evidence type="ECO:0000256" key="1">
    <source>
        <dbReference type="ARBA" id="ARBA00022723"/>
    </source>
</evidence>
<dbReference type="OrthoDB" id="437457at2759"/>
<dbReference type="AlphaFoldDB" id="A0A6A6IND6"/>
<keyword evidence="2" id="KW-0863">Zinc-finger</keyword>
<dbReference type="SUPFAM" id="SSF144232">
    <property type="entry name" value="HIT/MYND zinc finger-like"/>
    <property type="match status" value="1"/>
</dbReference>
<reference evidence="6" key="1">
    <citation type="journal article" date="2020" name="Stud. Mycol.">
        <title>101 Dothideomycetes genomes: a test case for predicting lifestyles and emergence of pathogens.</title>
        <authorList>
            <person name="Haridas S."/>
            <person name="Albert R."/>
            <person name="Binder M."/>
            <person name="Bloem J."/>
            <person name="Labutti K."/>
            <person name="Salamov A."/>
            <person name="Andreopoulos B."/>
            <person name="Baker S."/>
            <person name="Barry K."/>
            <person name="Bills G."/>
            <person name="Bluhm B."/>
            <person name="Cannon C."/>
            <person name="Castanera R."/>
            <person name="Culley D."/>
            <person name="Daum C."/>
            <person name="Ezra D."/>
            <person name="Gonzalez J."/>
            <person name="Henrissat B."/>
            <person name="Kuo A."/>
            <person name="Liang C."/>
            <person name="Lipzen A."/>
            <person name="Lutzoni F."/>
            <person name="Magnuson J."/>
            <person name="Mondo S."/>
            <person name="Nolan M."/>
            <person name="Ohm R."/>
            <person name="Pangilinan J."/>
            <person name="Park H.-J."/>
            <person name="Ramirez L."/>
            <person name="Alfaro M."/>
            <person name="Sun H."/>
            <person name="Tritt A."/>
            <person name="Yoshinaga Y."/>
            <person name="Zwiers L.-H."/>
            <person name="Turgeon B."/>
            <person name="Goodwin S."/>
            <person name="Spatafora J."/>
            <person name="Crous P."/>
            <person name="Grigoriev I."/>
        </authorList>
    </citation>
    <scope>NUCLEOTIDE SEQUENCE</scope>
    <source>
        <strain evidence="6">CBS 122368</strain>
    </source>
</reference>
<accession>A0A6A6IND6</accession>
<dbReference type="PROSITE" id="PS01360">
    <property type="entry name" value="ZF_MYND_1"/>
    <property type="match status" value="1"/>
</dbReference>
<sequence>MAPPVHGSALDSRPPTARETSPTSAQRNTRPTNAAISHQQFDDPSDIGAGLAVPQRVDLGSPSRTPSQGHPRRTTPTVSNSTSELPCMMCPAPSKIICEGCNAVYYCSTNCRDQDALAHALLCGAWAAGQERPAKSFRRAIYFPDSAADGNVQFVWLKFWENKTQDDIDYETPILASYFAGFPEEQRRIHSITETSVLSRDLERTIKIVVCADQSSRVPKNDCIARLVDNRFARIWRGPVLAFGANDVDELSMKSEDLDISDYRHILDFLNTYQSTALAKDMRYFGRTVCGVKINCNGDLKKDMALEALKGHLLFENVRVPLSHRLFQSNKLLPIPERMEIPIASARYPRKPAFEEYFRAHRDAPYRTRCKDDYNQASRDLHEEWLLETDRRNAPSPAQSYDHAPPGPYYCGSMILARTDEKPLDALHVEALWRYNRYWLEPKMTRVSSIHDDRDTALVDQEITVDKFNLYYQHFLTVKSDKDRKTPSPYDVKKRHGSLKRKLVQEPPSLFRKRPKYEWEWSSDGDVSDGSEDEE</sequence>
<keyword evidence="3" id="KW-0862">Zinc</keyword>
<evidence type="ECO:0000313" key="7">
    <source>
        <dbReference type="Proteomes" id="UP000800094"/>
    </source>
</evidence>
<dbReference type="InterPro" id="IPR002893">
    <property type="entry name" value="Znf_MYND"/>
</dbReference>
<evidence type="ECO:0000256" key="4">
    <source>
        <dbReference type="SAM" id="MobiDB-lite"/>
    </source>
</evidence>
<dbReference type="Proteomes" id="UP000800094">
    <property type="component" value="Unassembled WGS sequence"/>
</dbReference>
<evidence type="ECO:0000256" key="3">
    <source>
        <dbReference type="ARBA" id="ARBA00022833"/>
    </source>
</evidence>
<dbReference type="RefSeq" id="XP_033686336.1">
    <property type="nucleotide sequence ID" value="XM_033823556.1"/>
</dbReference>
<evidence type="ECO:0000256" key="2">
    <source>
        <dbReference type="ARBA" id="ARBA00022771"/>
    </source>
</evidence>
<evidence type="ECO:0000313" key="6">
    <source>
        <dbReference type="EMBL" id="KAF2251332.1"/>
    </source>
</evidence>
<keyword evidence="7" id="KW-1185">Reference proteome</keyword>
<feature type="region of interest" description="Disordered" evidence="4">
    <location>
        <begin position="1"/>
        <end position="83"/>
    </location>
</feature>
<evidence type="ECO:0000259" key="5">
    <source>
        <dbReference type="PROSITE" id="PS01360"/>
    </source>
</evidence>
<feature type="compositionally biased region" description="Polar residues" evidence="4">
    <location>
        <begin position="18"/>
        <end position="39"/>
    </location>
</feature>
<dbReference type="Pfam" id="PF01753">
    <property type="entry name" value="zf-MYND"/>
    <property type="match status" value="1"/>
</dbReference>
<name>A0A6A6IND6_9PLEO</name>
<feature type="compositionally biased region" description="Polar residues" evidence="4">
    <location>
        <begin position="62"/>
        <end position="83"/>
    </location>
</feature>
<dbReference type="EMBL" id="ML987193">
    <property type="protein sequence ID" value="KAF2251332.1"/>
    <property type="molecule type" value="Genomic_DNA"/>
</dbReference>
<keyword evidence="1" id="KW-0479">Metal-binding</keyword>